<dbReference type="EMBL" id="JACEZS010000021">
    <property type="protein sequence ID" value="MBA5607805.1"/>
    <property type="molecule type" value="Genomic_DNA"/>
</dbReference>
<keyword evidence="5" id="KW-0808">Transferase</keyword>
<evidence type="ECO:0000256" key="9">
    <source>
        <dbReference type="ARBA" id="ARBA00023012"/>
    </source>
</evidence>
<dbReference type="SMART" id="SM00304">
    <property type="entry name" value="HAMP"/>
    <property type="match status" value="1"/>
</dbReference>
<comment type="caution">
    <text evidence="14">The sequence shown here is derived from an EMBL/GenBank/DDBJ whole genome shotgun (WGS) entry which is preliminary data.</text>
</comment>
<evidence type="ECO:0000259" key="13">
    <source>
        <dbReference type="PROSITE" id="PS50885"/>
    </source>
</evidence>
<proteinExistence type="predicted"/>
<keyword evidence="8 11" id="KW-1133">Transmembrane helix</keyword>
<evidence type="ECO:0000256" key="1">
    <source>
        <dbReference type="ARBA" id="ARBA00000085"/>
    </source>
</evidence>
<dbReference type="InterPro" id="IPR003660">
    <property type="entry name" value="HAMP_dom"/>
</dbReference>
<dbReference type="SUPFAM" id="SSF158472">
    <property type="entry name" value="HAMP domain-like"/>
    <property type="match status" value="1"/>
</dbReference>
<dbReference type="InterPro" id="IPR036890">
    <property type="entry name" value="HATPase_C_sf"/>
</dbReference>
<comment type="catalytic activity">
    <reaction evidence="1">
        <text>ATP + protein L-histidine = ADP + protein N-phospho-L-histidine.</text>
        <dbReference type="EC" id="2.7.13.3"/>
    </reaction>
</comment>
<dbReference type="InterPro" id="IPR050428">
    <property type="entry name" value="TCS_sensor_his_kinase"/>
</dbReference>
<evidence type="ECO:0000256" key="8">
    <source>
        <dbReference type="ARBA" id="ARBA00022989"/>
    </source>
</evidence>
<evidence type="ECO:0000256" key="11">
    <source>
        <dbReference type="SAM" id="Phobius"/>
    </source>
</evidence>
<evidence type="ECO:0000256" key="4">
    <source>
        <dbReference type="ARBA" id="ARBA00022553"/>
    </source>
</evidence>
<dbReference type="InterPro" id="IPR003661">
    <property type="entry name" value="HisK_dim/P_dom"/>
</dbReference>
<evidence type="ECO:0000256" key="6">
    <source>
        <dbReference type="ARBA" id="ARBA00022692"/>
    </source>
</evidence>
<sequence>MLKLRGSIAAKLVLGYGVLGMVSMVAVSAVFYVGTIGVLDRNIDGRIMALSDRLLAQGHADSSAALAIEVRRQLSDGIDSDREIFLLQRGDGRVLAGNLSAWPGRFEGELQSADVVRDGRITPARLHRRLLPDGSLLIVGRDLSEQEAIRALVWRALASGAVLSLFFTVAGALLFRRQIEIRLGAIRRTAEQIEAGDLSRRIPVRGDDEFARLNGDINRMLDHIELLMDGVRHVSDAIAHDLRTPLGRVRGKLEDALRHARDAGALEGAARDAIDDIDDLIRLFERLLQIAEAESGVRARLFESVDLNRVAEDLAEMYEASAEEVGARLSLSLAPQAVVLGDRNLLASAVASLLDNALKYAGQGAAIVLATGAHDSKVAIAVGDNGPGIPAAELGRVTERFYRLDQSRNLPGNGLGLSIVQATAALHGGALELADHQPGLLARIVLPAATPGTGPGAEP</sequence>
<dbReference type="InterPro" id="IPR005467">
    <property type="entry name" value="His_kinase_dom"/>
</dbReference>
<keyword evidence="9" id="KW-0902">Two-component regulatory system</keyword>
<dbReference type="Proteomes" id="UP000566711">
    <property type="component" value="Unassembled WGS sequence"/>
</dbReference>
<gene>
    <name evidence="14" type="ORF">H3H36_20835</name>
</gene>
<dbReference type="EC" id="2.7.13.3" evidence="3"/>
<organism evidence="14 15">
    <name type="scientific">Rugamonas fusca</name>
    <dbReference type="NCBI Taxonomy" id="2758568"/>
    <lineage>
        <taxon>Bacteria</taxon>
        <taxon>Pseudomonadati</taxon>
        <taxon>Pseudomonadota</taxon>
        <taxon>Betaproteobacteria</taxon>
        <taxon>Burkholderiales</taxon>
        <taxon>Oxalobacteraceae</taxon>
        <taxon>Telluria group</taxon>
        <taxon>Rugamonas</taxon>
    </lineage>
</organism>
<feature type="domain" description="HAMP" evidence="13">
    <location>
        <begin position="177"/>
        <end position="229"/>
    </location>
</feature>
<dbReference type="GO" id="GO:0000155">
    <property type="term" value="F:phosphorelay sensor kinase activity"/>
    <property type="evidence" value="ECO:0007669"/>
    <property type="project" value="InterPro"/>
</dbReference>
<dbReference type="Pfam" id="PF02518">
    <property type="entry name" value="HATPase_c"/>
    <property type="match status" value="1"/>
</dbReference>
<evidence type="ECO:0000259" key="12">
    <source>
        <dbReference type="PROSITE" id="PS50109"/>
    </source>
</evidence>
<feature type="transmembrane region" description="Helical" evidence="11">
    <location>
        <begin position="12"/>
        <end position="33"/>
    </location>
</feature>
<keyword evidence="4" id="KW-0597">Phosphoprotein</keyword>
<dbReference type="PROSITE" id="PS50885">
    <property type="entry name" value="HAMP"/>
    <property type="match status" value="1"/>
</dbReference>
<evidence type="ECO:0000256" key="7">
    <source>
        <dbReference type="ARBA" id="ARBA00022777"/>
    </source>
</evidence>
<dbReference type="SUPFAM" id="SSF55874">
    <property type="entry name" value="ATPase domain of HSP90 chaperone/DNA topoisomerase II/histidine kinase"/>
    <property type="match status" value="1"/>
</dbReference>
<dbReference type="Gene3D" id="3.30.565.10">
    <property type="entry name" value="Histidine kinase-like ATPase, C-terminal domain"/>
    <property type="match status" value="1"/>
</dbReference>
<dbReference type="Pfam" id="PF00672">
    <property type="entry name" value="HAMP"/>
    <property type="match status" value="1"/>
</dbReference>
<comment type="subcellular location">
    <subcellularLocation>
        <location evidence="2">Membrane</location>
    </subcellularLocation>
</comment>
<dbReference type="Gene3D" id="1.10.287.130">
    <property type="match status" value="1"/>
</dbReference>
<evidence type="ECO:0000256" key="2">
    <source>
        <dbReference type="ARBA" id="ARBA00004370"/>
    </source>
</evidence>
<dbReference type="GO" id="GO:0005886">
    <property type="term" value="C:plasma membrane"/>
    <property type="evidence" value="ECO:0007669"/>
    <property type="project" value="TreeGrafter"/>
</dbReference>
<dbReference type="InterPro" id="IPR036097">
    <property type="entry name" value="HisK_dim/P_sf"/>
</dbReference>
<evidence type="ECO:0000256" key="10">
    <source>
        <dbReference type="ARBA" id="ARBA00023136"/>
    </source>
</evidence>
<dbReference type="PANTHER" id="PTHR45436:SF8">
    <property type="entry name" value="HISTIDINE KINASE"/>
    <property type="match status" value="1"/>
</dbReference>
<dbReference type="SMART" id="SM00387">
    <property type="entry name" value="HATPase_c"/>
    <property type="match status" value="1"/>
</dbReference>
<evidence type="ECO:0000256" key="5">
    <source>
        <dbReference type="ARBA" id="ARBA00022679"/>
    </source>
</evidence>
<reference evidence="14 15" key="1">
    <citation type="submission" date="2020-07" db="EMBL/GenBank/DDBJ databases">
        <title>Novel species isolated from subtropical streams in China.</title>
        <authorList>
            <person name="Lu H."/>
        </authorList>
    </citation>
    <scope>NUCLEOTIDE SEQUENCE [LARGE SCALE GENOMIC DNA]</scope>
    <source>
        <strain evidence="14 15">FT3S</strain>
    </source>
</reference>
<name>A0A7W2I8T2_9BURK</name>
<dbReference type="SMART" id="SM00388">
    <property type="entry name" value="HisKA"/>
    <property type="match status" value="1"/>
</dbReference>
<dbReference type="PANTHER" id="PTHR45436">
    <property type="entry name" value="SENSOR HISTIDINE KINASE YKOH"/>
    <property type="match status" value="1"/>
</dbReference>
<dbReference type="InterPro" id="IPR004358">
    <property type="entry name" value="Sig_transdc_His_kin-like_C"/>
</dbReference>
<dbReference type="CDD" id="cd06225">
    <property type="entry name" value="HAMP"/>
    <property type="match status" value="1"/>
</dbReference>
<dbReference type="PRINTS" id="PR00344">
    <property type="entry name" value="BCTRLSENSOR"/>
</dbReference>
<feature type="transmembrane region" description="Helical" evidence="11">
    <location>
        <begin position="152"/>
        <end position="175"/>
    </location>
</feature>
<evidence type="ECO:0000313" key="15">
    <source>
        <dbReference type="Proteomes" id="UP000566711"/>
    </source>
</evidence>
<dbReference type="SUPFAM" id="SSF47384">
    <property type="entry name" value="Homodimeric domain of signal transducing histidine kinase"/>
    <property type="match status" value="1"/>
</dbReference>
<dbReference type="AlphaFoldDB" id="A0A7W2I8T2"/>
<accession>A0A7W2I8T2</accession>
<keyword evidence="10 11" id="KW-0472">Membrane</keyword>
<keyword evidence="7 14" id="KW-0418">Kinase</keyword>
<dbReference type="RefSeq" id="WP_182220005.1">
    <property type="nucleotide sequence ID" value="NZ_JACEZS010000021.1"/>
</dbReference>
<dbReference type="InterPro" id="IPR003594">
    <property type="entry name" value="HATPase_dom"/>
</dbReference>
<keyword evidence="15" id="KW-1185">Reference proteome</keyword>
<evidence type="ECO:0000313" key="14">
    <source>
        <dbReference type="EMBL" id="MBA5607805.1"/>
    </source>
</evidence>
<evidence type="ECO:0000256" key="3">
    <source>
        <dbReference type="ARBA" id="ARBA00012438"/>
    </source>
</evidence>
<dbReference type="PROSITE" id="PS50109">
    <property type="entry name" value="HIS_KIN"/>
    <property type="match status" value="1"/>
</dbReference>
<protein>
    <recommendedName>
        <fullName evidence="3">histidine kinase</fullName>
        <ecNumber evidence="3">2.7.13.3</ecNumber>
    </recommendedName>
</protein>
<dbReference type="Gene3D" id="6.10.340.10">
    <property type="match status" value="1"/>
</dbReference>
<keyword evidence="6 11" id="KW-0812">Transmembrane</keyword>
<feature type="domain" description="Histidine kinase" evidence="12">
    <location>
        <begin position="237"/>
        <end position="450"/>
    </location>
</feature>